<dbReference type="OrthoDB" id="9813770at2"/>
<dbReference type="Gene3D" id="3.40.30.10">
    <property type="entry name" value="Glutaredoxin"/>
    <property type="match status" value="1"/>
</dbReference>
<dbReference type="Pfam" id="PF01323">
    <property type="entry name" value="DSBA"/>
    <property type="match status" value="1"/>
</dbReference>
<protein>
    <recommendedName>
        <fullName evidence="1">DSBA-like thioredoxin domain-containing protein</fullName>
    </recommendedName>
</protein>
<evidence type="ECO:0000313" key="2">
    <source>
        <dbReference type="EMBL" id="EKT59391.1"/>
    </source>
</evidence>
<name>K8WHI3_9GAMM</name>
<feature type="domain" description="DSBA-like thioredoxin" evidence="1">
    <location>
        <begin position="10"/>
        <end position="183"/>
    </location>
</feature>
<dbReference type="PANTHER" id="PTHR13887:SF51">
    <property type="entry name" value="DSBA FAMILY PROTEIN"/>
    <property type="match status" value="1"/>
</dbReference>
<dbReference type="SUPFAM" id="SSF52833">
    <property type="entry name" value="Thioredoxin-like"/>
    <property type="match status" value="1"/>
</dbReference>
<proteinExistence type="predicted"/>
<dbReference type="InterPro" id="IPR001853">
    <property type="entry name" value="DSBA-like_thioredoxin_dom"/>
</dbReference>
<evidence type="ECO:0000313" key="3">
    <source>
        <dbReference type="Proteomes" id="UP000010290"/>
    </source>
</evidence>
<reference evidence="2 3" key="1">
    <citation type="journal article" date="2012" name="BMC Genomics">
        <title>Comparative genomics of bacteria in the genus Providencia isolated from wild Drosophila melanogaster.</title>
        <authorList>
            <person name="Galac M.R."/>
            <person name="Lazzaro B.P."/>
        </authorList>
    </citation>
    <scope>NUCLEOTIDE SEQUENCE [LARGE SCALE GENOMIC DNA]</scope>
    <source>
        <strain evidence="2 3">DSM 19967</strain>
    </source>
</reference>
<organism evidence="2 3">
    <name type="scientific">Providencia sneebia DSM 19967</name>
    <dbReference type="NCBI Taxonomy" id="1141660"/>
    <lineage>
        <taxon>Bacteria</taxon>
        <taxon>Pseudomonadati</taxon>
        <taxon>Pseudomonadota</taxon>
        <taxon>Gammaproteobacteria</taxon>
        <taxon>Enterobacterales</taxon>
        <taxon>Morganellaceae</taxon>
        <taxon>Providencia</taxon>
    </lineage>
</organism>
<dbReference type="EMBL" id="AKKN01000006">
    <property type="protein sequence ID" value="EKT59391.1"/>
    <property type="molecule type" value="Genomic_DNA"/>
</dbReference>
<evidence type="ECO:0000259" key="1">
    <source>
        <dbReference type="Pfam" id="PF01323"/>
    </source>
</evidence>
<comment type="caution">
    <text evidence="2">The sequence shown here is derived from an EMBL/GenBank/DDBJ whole genome shotgun (WGS) entry which is preliminary data.</text>
</comment>
<dbReference type="AlphaFoldDB" id="K8WHI3"/>
<dbReference type="RefSeq" id="WP_008914940.1">
    <property type="nucleotide sequence ID" value="NZ_CM001773.1"/>
</dbReference>
<dbReference type="HOGENOM" id="CLU_097497_0_0_6"/>
<dbReference type="PATRIC" id="fig|1141660.3.peg.1092"/>
<dbReference type="PANTHER" id="PTHR13887">
    <property type="entry name" value="GLUTATHIONE S-TRANSFERASE KAPPA"/>
    <property type="match status" value="1"/>
</dbReference>
<dbReference type="GO" id="GO:0016491">
    <property type="term" value="F:oxidoreductase activity"/>
    <property type="evidence" value="ECO:0007669"/>
    <property type="project" value="InterPro"/>
</dbReference>
<sequence>MSKTTLHYIYDPLCGWCYAASPLIEIADAHPNIELVLHGGGMLAGESRLHMNAQFREHIKQSDKRITAMTGQVFGDDYLKMLEEPDLVLDSAPPLQAILAAEKEQKALTMLRTLQHAHYVLGLHVNDPLVLAQLAQDIGLDEMQYQKNYAHFQGAALDEHIGYSRQLLTQSGASGFPTLLVEQPDHWSRIPLQNYLGDSEKWHRFLETLIAKNN</sequence>
<dbReference type="InterPro" id="IPR036249">
    <property type="entry name" value="Thioredoxin-like_sf"/>
</dbReference>
<keyword evidence="3" id="KW-1185">Reference proteome</keyword>
<dbReference type="CDD" id="cd03025">
    <property type="entry name" value="DsbA_FrnE_like"/>
    <property type="match status" value="1"/>
</dbReference>
<accession>K8WHI3</accession>
<dbReference type="Proteomes" id="UP000010290">
    <property type="component" value="Chromosome"/>
</dbReference>
<gene>
    <name evidence="2" type="ORF">OO7_05399</name>
</gene>